<gene>
    <name evidence="2" type="ORF">P691DRAFT_687465</name>
</gene>
<dbReference type="OrthoDB" id="3020297at2759"/>
<proteinExistence type="predicted"/>
<feature type="non-terminal residue" evidence="2">
    <location>
        <position position="93"/>
    </location>
</feature>
<reference evidence="2" key="1">
    <citation type="submission" date="2020-11" db="EMBL/GenBank/DDBJ databases">
        <authorList>
            <consortium name="DOE Joint Genome Institute"/>
            <person name="Ahrendt S."/>
            <person name="Riley R."/>
            <person name="Andreopoulos W."/>
            <person name="Labutti K."/>
            <person name="Pangilinan J."/>
            <person name="Ruiz-Duenas F.J."/>
            <person name="Barrasa J.M."/>
            <person name="Sanchez-Garcia M."/>
            <person name="Camarero S."/>
            <person name="Miyauchi S."/>
            <person name="Serrano A."/>
            <person name="Linde D."/>
            <person name="Babiker R."/>
            <person name="Drula E."/>
            <person name="Ayuso-Fernandez I."/>
            <person name="Pacheco R."/>
            <person name="Padilla G."/>
            <person name="Ferreira P."/>
            <person name="Barriuso J."/>
            <person name="Kellner H."/>
            <person name="Castanera R."/>
            <person name="Alfaro M."/>
            <person name="Ramirez L."/>
            <person name="Pisabarro A.G."/>
            <person name="Kuo A."/>
            <person name="Tritt A."/>
            <person name="Lipzen A."/>
            <person name="He G."/>
            <person name="Yan M."/>
            <person name="Ng V."/>
            <person name="Cullen D."/>
            <person name="Martin F."/>
            <person name="Rosso M.-N."/>
            <person name="Henrissat B."/>
            <person name="Hibbett D."/>
            <person name="Martinez A.T."/>
            <person name="Grigoriev I.V."/>
        </authorList>
    </citation>
    <scope>NUCLEOTIDE SEQUENCE</scope>
    <source>
        <strain evidence="2">MF-IS2</strain>
    </source>
</reference>
<protein>
    <submittedName>
        <fullName evidence="2">Uncharacterized protein</fullName>
    </submittedName>
</protein>
<accession>A0A9P5WYY4</accession>
<dbReference type="EMBL" id="MU152475">
    <property type="protein sequence ID" value="KAF9440504.1"/>
    <property type="molecule type" value="Genomic_DNA"/>
</dbReference>
<sequence>MGSGGSTPYPSVPHTPEASSDEGPIKSALPVVLSPVKCQQCQKNNSTKGQSDIEVWELDDEDFIEATFASLKSTAYDHFDITVECKLDDEKKP</sequence>
<keyword evidence="3" id="KW-1185">Reference proteome</keyword>
<dbReference type="AlphaFoldDB" id="A0A9P5WYY4"/>
<evidence type="ECO:0000256" key="1">
    <source>
        <dbReference type="SAM" id="MobiDB-lite"/>
    </source>
</evidence>
<comment type="caution">
    <text evidence="2">The sequence shown here is derived from an EMBL/GenBank/DDBJ whole genome shotgun (WGS) entry which is preliminary data.</text>
</comment>
<organism evidence="2 3">
    <name type="scientific">Macrolepiota fuliginosa MF-IS2</name>
    <dbReference type="NCBI Taxonomy" id="1400762"/>
    <lineage>
        <taxon>Eukaryota</taxon>
        <taxon>Fungi</taxon>
        <taxon>Dikarya</taxon>
        <taxon>Basidiomycota</taxon>
        <taxon>Agaricomycotina</taxon>
        <taxon>Agaricomycetes</taxon>
        <taxon>Agaricomycetidae</taxon>
        <taxon>Agaricales</taxon>
        <taxon>Agaricineae</taxon>
        <taxon>Agaricaceae</taxon>
        <taxon>Macrolepiota</taxon>
    </lineage>
</organism>
<evidence type="ECO:0000313" key="3">
    <source>
        <dbReference type="Proteomes" id="UP000807342"/>
    </source>
</evidence>
<name>A0A9P5WYY4_9AGAR</name>
<feature type="region of interest" description="Disordered" evidence="1">
    <location>
        <begin position="1"/>
        <end position="26"/>
    </location>
</feature>
<dbReference type="Proteomes" id="UP000807342">
    <property type="component" value="Unassembled WGS sequence"/>
</dbReference>
<evidence type="ECO:0000313" key="2">
    <source>
        <dbReference type="EMBL" id="KAF9440504.1"/>
    </source>
</evidence>